<comment type="similarity">
    <text evidence="1">Belongs to the AHA1 family.</text>
</comment>
<evidence type="ECO:0000313" key="3">
    <source>
        <dbReference type="EMBL" id="MCM4078467.1"/>
    </source>
</evidence>
<sequence>MTNAPTGRLEGNDLILSRTFRAGIEDVWASVTEPGRTARWFGQWTGEAGPGRTVKVQLAYEENNPWMEARIDACEPPNRLALSTIDEAGAWHLELLLTAVGGETELRFVHHLTTTEGVGEVGPGWEYYLDNLVAARDGRPLPDFNDYYPSMKAHFESLRGS</sequence>
<accession>A0ABT0XZ54</accession>
<dbReference type="RefSeq" id="WP_251798300.1">
    <property type="nucleotide sequence ID" value="NZ_JAMQOL010000015.1"/>
</dbReference>
<dbReference type="Pfam" id="PF08327">
    <property type="entry name" value="AHSA1"/>
    <property type="match status" value="1"/>
</dbReference>
<reference evidence="3 4" key="1">
    <citation type="submission" date="2022-06" db="EMBL/GenBank/DDBJ databases">
        <title>Actinoplanes abujensis sp. nov., isolated from Nigerian arid soil.</title>
        <authorList>
            <person name="Ding P."/>
        </authorList>
    </citation>
    <scope>NUCLEOTIDE SEQUENCE [LARGE SCALE GENOMIC DNA]</scope>
    <source>
        <strain evidence="4">TRM88002</strain>
    </source>
</reference>
<dbReference type="SUPFAM" id="SSF55961">
    <property type="entry name" value="Bet v1-like"/>
    <property type="match status" value="1"/>
</dbReference>
<dbReference type="InterPro" id="IPR013538">
    <property type="entry name" value="ASHA1/2-like_C"/>
</dbReference>
<keyword evidence="4" id="KW-1185">Reference proteome</keyword>
<protein>
    <submittedName>
        <fullName evidence="3">SRPBCC family protein</fullName>
    </submittedName>
</protein>
<organism evidence="3 4">
    <name type="scientific">Paractinoplanes hotanensis</name>
    <dbReference type="NCBI Taxonomy" id="2906497"/>
    <lineage>
        <taxon>Bacteria</taxon>
        <taxon>Bacillati</taxon>
        <taxon>Actinomycetota</taxon>
        <taxon>Actinomycetes</taxon>
        <taxon>Micromonosporales</taxon>
        <taxon>Micromonosporaceae</taxon>
        <taxon>Paractinoplanes</taxon>
    </lineage>
</organism>
<dbReference type="InterPro" id="IPR023393">
    <property type="entry name" value="START-like_dom_sf"/>
</dbReference>
<evidence type="ECO:0000256" key="1">
    <source>
        <dbReference type="ARBA" id="ARBA00006817"/>
    </source>
</evidence>
<comment type="caution">
    <text evidence="3">The sequence shown here is derived from an EMBL/GenBank/DDBJ whole genome shotgun (WGS) entry which is preliminary data.</text>
</comment>
<name>A0ABT0XZ54_9ACTN</name>
<dbReference type="CDD" id="cd08899">
    <property type="entry name" value="SRPBCC_CalC_Aha1-like_6"/>
    <property type="match status" value="1"/>
</dbReference>
<proteinExistence type="inferred from homology"/>
<dbReference type="EMBL" id="JAMQOL010000015">
    <property type="protein sequence ID" value="MCM4078467.1"/>
    <property type="molecule type" value="Genomic_DNA"/>
</dbReference>
<gene>
    <name evidence="3" type="ORF">LXN57_12910</name>
</gene>
<feature type="domain" description="Activator of Hsp90 ATPase homologue 1/2-like C-terminal" evidence="2">
    <location>
        <begin position="22"/>
        <end position="134"/>
    </location>
</feature>
<evidence type="ECO:0000313" key="4">
    <source>
        <dbReference type="Proteomes" id="UP001523216"/>
    </source>
</evidence>
<dbReference type="Proteomes" id="UP001523216">
    <property type="component" value="Unassembled WGS sequence"/>
</dbReference>
<evidence type="ECO:0000259" key="2">
    <source>
        <dbReference type="Pfam" id="PF08327"/>
    </source>
</evidence>
<dbReference type="Gene3D" id="3.30.530.20">
    <property type="match status" value="1"/>
</dbReference>